<evidence type="ECO:0000313" key="12">
    <source>
        <dbReference type="Proteomes" id="UP000018837"/>
    </source>
</evidence>
<dbReference type="Pfam" id="PF01656">
    <property type="entry name" value="CbiA"/>
    <property type="match status" value="1"/>
</dbReference>
<name>W2C881_9BACT</name>
<feature type="domain" description="CobQ/CobB/MinD/ParA nucleotide binding" evidence="9">
    <location>
        <begin position="6"/>
        <end position="188"/>
    </location>
</feature>
<dbReference type="GO" id="GO:0005524">
    <property type="term" value="F:ATP binding"/>
    <property type="evidence" value="ECO:0007669"/>
    <property type="project" value="UniProtKB-UniRule"/>
</dbReference>
<dbReference type="PANTHER" id="PTHR43873">
    <property type="entry name" value="COBYRINATE A,C-DIAMIDE SYNTHASE"/>
    <property type="match status" value="1"/>
</dbReference>
<keyword evidence="6 8" id="KW-0460">Magnesium</keyword>
<evidence type="ECO:0000256" key="5">
    <source>
        <dbReference type="ARBA" id="ARBA00022840"/>
    </source>
</evidence>
<evidence type="ECO:0000256" key="6">
    <source>
        <dbReference type="ARBA" id="ARBA00022842"/>
    </source>
</evidence>
<dbReference type="NCBIfam" id="TIGR00379">
    <property type="entry name" value="cobB"/>
    <property type="match status" value="1"/>
</dbReference>
<dbReference type="EMBL" id="AYUF01000311">
    <property type="protein sequence ID" value="ETK02666.1"/>
    <property type="molecule type" value="Genomic_DNA"/>
</dbReference>
<dbReference type="PROSITE" id="PS51274">
    <property type="entry name" value="GATASE_COBBQ"/>
    <property type="match status" value="1"/>
</dbReference>
<keyword evidence="5 8" id="KW-0067">ATP-binding</keyword>
<comment type="miscellaneous">
    <text evidence="8">The a and c carboxylates of cobyrinate are activated for nucleophilic attack via formation of a phosphorylated intermediate by ATP. CbiA catalyzes first the amidation of the c-carboxylate, and then that of the a-carboxylate.</text>
</comment>
<dbReference type="HAMAP" id="MF_00027">
    <property type="entry name" value="CobB_CbiA"/>
    <property type="match status" value="1"/>
</dbReference>
<dbReference type="SUPFAM" id="SSF52540">
    <property type="entry name" value="P-loop containing nucleoside triphosphate hydrolases"/>
    <property type="match status" value="1"/>
</dbReference>
<comment type="domain">
    <text evidence="8">Comprises of two domains. The C-terminal domain contains the binding site for glutamine and catalyzes the hydrolysis of this substrate to glutamate and ammonia. The N-terminal domain is anticipated to bind ATP and cobyrinate and catalyzes the ultimate synthesis of the diamide product. The ammonia produced via the glutaminase domain is probably translocated to the adjacent domain via a molecular tunnel, where it reacts with an activated intermediate.</text>
</comment>
<accession>W2C881</accession>
<keyword evidence="3 8" id="KW-0436">Ligase</keyword>
<comment type="catalytic activity">
    <reaction evidence="8">
        <text>cob(II)yrinate + 2 L-glutamine + 2 ATP + 2 H2O = cob(II)yrinate a,c diamide + 2 L-glutamate + 2 ADP + 2 phosphate + 2 H(+)</text>
        <dbReference type="Rhea" id="RHEA:26289"/>
        <dbReference type="ChEBI" id="CHEBI:15377"/>
        <dbReference type="ChEBI" id="CHEBI:15378"/>
        <dbReference type="ChEBI" id="CHEBI:29985"/>
        <dbReference type="ChEBI" id="CHEBI:30616"/>
        <dbReference type="ChEBI" id="CHEBI:43474"/>
        <dbReference type="ChEBI" id="CHEBI:58359"/>
        <dbReference type="ChEBI" id="CHEBI:58537"/>
        <dbReference type="ChEBI" id="CHEBI:58894"/>
        <dbReference type="ChEBI" id="CHEBI:456216"/>
        <dbReference type="EC" id="6.3.5.11"/>
    </reaction>
</comment>
<proteinExistence type="inferred from homology"/>
<organism evidence="11 12">
    <name type="scientific">Tannerella sp. oral taxon BU063 isolate Cell 2</name>
    <dbReference type="NCBI Taxonomy" id="1411148"/>
    <lineage>
        <taxon>Bacteria</taxon>
        <taxon>Pseudomonadati</taxon>
        <taxon>Bacteroidota</taxon>
        <taxon>Bacteroidia</taxon>
        <taxon>Bacteroidales</taxon>
        <taxon>Tannerellaceae</taxon>
        <taxon>Tannerella</taxon>
    </lineage>
</organism>
<evidence type="ECO:0000259" key="9">
    <source>
        <dbReference type="Pfam" id="PF01656"/>
    </source>
</evidence>
<dbReference type="GO" id="GO:0042242">
    <property type="term" value="F:cobyrinic acid a,c-diamide synthase activity"/>
    <property type="evidence" value="ECO:0007669"/>
    <property type="project" value="UniProtKB-UniRule"/>
</dbReference>
<dbReference type="Gene3D" id="3.40.50.300">
    <property type="entry name" value="P-loop containing nucleotide triphosphate hydrolases"/>
    <property type="match status" value="1"/>
</dbReference>
<gene>
    <name evidence="8" type="primary">cbiA</name>
    <name evidence="11" type="ORF">N425_03065</name>
</gene>
<dbReference type="InterPro" id="IPR011698">
    <property type="entry name" value="GATase_3"/>
</dbReference>
<dbReference type="InterPro" id="IPR004484">
    <property type="entry name" value="CbiA/CobB_synth"/>
</dbReference>
<feature type="domain" description="CobB/CobQ-like glutamine amidotransferase" evidence="10">
    <location>
        <begin position="241"/>
        <end position="424"/>
    </location>
</feature>
<keyword evidence="4 8" id="KW-0547">Nucleotide-binding</keyword>
<comment type="caution">
    <text evidence="11">The sequence shown here is derived from an EMBL/GenBank/DDBJ whole genome shotgun (WGS) entry which is preliminary data.</text>
</comment>
<dbReference type="EC" id="6.3.5.11" evidence="8"/>
<dbReference type="GO" id="GO:0009236">
    <property type="term" value="P:cobalamin biosynthetic process"/>
    <property type="evidence" value="ECO:0007669"/>
    <property type="project" value="UniProtKB-UniRule"/>
</dbReference>
<comment type="function">
    <text evidence="8">Catalyzes the ATP-dependent amidation of the two carboxylate groups at positions a and c of cobyrinate, using either L-glutamine or ammonia as the nitrogen source.</text>
</comment>
<dbReference type="Gene3D" id="3.40.50.880">
    <property type="match status" value="1"/>
</dbReference>
<evidence type="ECO:0000256" key="3">
    <source>
        <dbReference type="ARBA" id="ARBA00022598"/>
    </source>
</evidence>
<sequence>MIPQWLIAATNSGCGKTTFTIGLLRALRRRGLSVQPFKCGPDYIDARYHTRAAGLTSVNLDTWMASPDHIQYIYGKYGGSADACVAEGVMGLFDGFDKTRGSSSEVARTLGLPVVLVVNARSTAYSAAALIHGFAHFDPRVEVAGVVFNMVASASHAAYLREACADVGVPCLGCLPRLAELEVPSRHLGLTLDTNFQLEQWIDRVADTVEQHVDLDHLLSVCRRPTPPAGEAPPPMRPIGRVAVADDEAFAFVYRENIARLAQAGEVVRFSPMRDERLPEADLVYLPGGYPEFHLDALTANTPMRDAIRRYAERGGRILAECGGMMYLCRAVTGMDGVRREMVGILGQEATMEGMRLRLGYRRFELGGTDWRGHEFHYSSVTPSPDAPPSVAQQYNAKGDAVETPVYRHANVLASYTHLYWGESDISTLFG</sequence>
<comment type="pathway">
    <text evidence="8">Cofactor biosynthesis; adenosylcobalamin biosynthesis; cob(II)yrinate a,c-diamide from sirohydrochlorin (anaerobic route): step 10/10.</text>
</comment>
<dbReference type="AlphaFoldDB" id="W2C881"/>
<feature type="active site" description="Nucleophile" evidence="8">
    <location>
        <position position="322"/>
    </location>
</feature>
<protein>
    <recommendedName>
        <fullName evidence="8">Cobyrinate a,c-diamide synthase</fullName>
        <ecNumber evidence="8">6.3.5.11</ecNumber>
    </recommendedName>
    <alternativeName>
        <fullName evidence="8">Cobyrinic acid a,c-diamide synthetase</fullName>
    </alternativeName>
</protein>
<dbReference type="PATRIC" id="fig|1411148.3.peg.382"/>
<evidence type="ECO:0000256" key="8">
    <source>
        <dbReference type="HAMAP-Rule" id="MF_00027"/>
    </source>
</evidence>
<dbReference type="NCBIfam" id="NF002204">
    <property type="entry name" value="PRK01077.1"/>
    <property type="match status" value="1"/>
</dbReference>
<evidence type="ECO:0000256" key="1">
    <source>
        <dbReference type="ARBA" id="ARBA00001946"/>
    </source>
</evidence>
<reference evidence="11 12" key="1">
    <citation type="submission" date="2013-11" db="EMBL/GenBank/DDBJ databases">
        <title>Single cell genomics of uncultured Tannerella BU063 (oral taxon 286).</title>
        <authorList>
            <person name="Beall C.J."/>
            <person name="Campbell A.G."/>
            <person name="Griffen A.L."/>
            <person name="Podar M."/>
            <person name="Leys E.J."/>
        </authorList>
    </citation>
    <scope>NUCLEOTIDE SEQUENCE [LARGE SCALE GENOMIC DNA]</scope>
    <source>
        <strain evidence="11">Cell 2</strain>
    </source>
</reference>
<comment type="similarity">
    <text evidence="8">Belongs to the CobB/CbiA family.</text>
</comment>
<evidence type="ECO:0000256" key="2">
    <source>
        <dbReference type="ARBA" id="ARBA00022573"/>
    </source>
</evidence>
<dbReference type="InterPro" id="IPR027417">
    <property type="entry name" value="P-loop_NTPase"/>
</dbReference>
<comment type="cofactor">
    <cofactor evidence="1 8">
        <name>Mg(2+)</name>
        <dbReference type="ChEBI" id="CHEBI:18420"/>
    </cofactor>
</comment>
<evidence type="ECO:0000256" key="4">
    <source>
        <dbReference type="ARBA" id="ARBA00022741"/>
    </source>
</evidence>
<dbReference type="InterPro" id="IPR029062">
    <property type="entry name" value="Class_I_gatase-like"/>
</dbReference>
<keyword evidence="2 8" id="KW-0169">Cobalamin biosynthesis</keyword>
<dbReference type="SUPFAM" id="SSF52317">
    <property type="entry name" value="Class I glutamine amidotransferase-like"/>
    <property type="match status" value="1"/>
</dbReference>
<dbReference type="CDD" id="cd05388">
    <property type="entry name" value="CobB_N"/>
    <property type="match status" value="1"/>
</dbReference>
<dbReference type="Proteomes" id="UP000018837">
    <property type="component" value="Unassembled WGS sequence"/>
</dbReference>
<dbReference type="CDD" id="cd03130">
    <property type="entry name" value="GATase1_CobB"/>
    <property type="match status" value="1"/>
</dbReference>
<dbReference type="Pfam" id="PF07685">
    <property type="entry name" value="GATase_3"/>
    <property type="match status" value="1"/>
</dbReference>
<dbReference type="PANTHER" id="PTHR43873:SF1">
    <property type="entry name" value="COBYRINATE A,C-DIAMIDE SYNTHASE"/>
    <property type="match status" value="1"/>
</dbReference>
<evidence type="ECO:0000313" key="11">
    <source>
        <dbReference type="EMBL" id="ETK02666.1"/>
    </source>
</evidence>
<keyword evidence="7 8" id="KW-0315">Glutamine amidotransferase</keyword>
<evidence type="ECO:0000256" key="7">
    <source>
        <dbReference type="ARBA" id="ARBA00022962"/>
    </source>
</evidence>
<dbReference type="InterPro" id="IPR002586">
    <property type="entry name" value="CobQ/CobB/MinD/ParA_Nub-bd_dom"/>
</dbReference>
<dbReference type="UniPathway" id="UPA00148">
    <property type="reaction ID" value="UER00231"/>
</dbReference>
<feature type="site" description="Increases nucleophilicity of active site Cys" evidence="8">
    <location>
        <position position="418"/>
    </location>
</feature>
<evidence type="ECO:0000259" key="10">
    <source>
        <dbReference type="Pfam" id="PF07685"/>
    </source>
</evidence>